<dbReference type="CDD" id="cd02248">
    <property type="entry name" value="Peptidase_C1A"/>
    <property type="match status" value="1"/>
</dbReference>
<dbReference type="InterPro" id="IPR021981">
    <property type="entry name" value="DUF3586"/>
</dbReference>
<evidence type="ECO:0000256" key="2">
    <source>
        <dbReference type="ARBA" id="ARBA00022670"/>
    </source>
</evidence>
<dbReference type="PROSITE" id="PS00639">
    <property type="entry name" value="THIOL_PROTEASE_HIS"/>
    <property type="match status" value="1"/>
</dbReference>
<dbReference type="InterPro" id="IPR013128">
    <property type="entry name" value="Peptidase_C1A"/>
</dbReference>
<dbReference type="RefSeq" id="XP_067180963.1">
    <property type="nucleotide sequence ID" value="XM_067324606.1"/>
</dbReference>
<evidence type="ECO:0008006" key="15">
    <source>
        <dbReference type="Google" id="ProtNLM"/>
    </source>
</evidence>
<keyword evidence="5" id="KW-0788">Thiol protease</keyword>
<accession>A0A836KWU2</accession>
<evidence type="ECO:0000256" key="1">
    <source>
        <dbReference type="ARBA" id="ARBA00008455"/>
    </source>
</evidence>
<reference evidence="14" key="2">
    <citation type="journal article" date="2021" name="Sci. Data">
        <title>Chromosome-scale genome sequencing, assembly and annotation of six genomes from subfamily Leishmaniinae.</title>
        <authorList>
            <person name="Almutairi H."/>
            <person name="Urbaniak M.D."/>
            <person name="Bates M.D."/>
            <person name="Jariyapan N."/>
            <person name="Kwakye-Nuako G."/>
            <person name="Thomaz Soccol V."/>
            <person name="Al-Salem W.S."/>
            <person name="Dillon R.J."/>
            <person name="Bates P.A."/>
            <person name="Gatherer D."/>
        </authorList>
    </citation>
    <scope>NUCLEOTIDE SEQUENCE [LARGE SCALE GENOMIC DNA]</scope>
</reference>
<dbReference type="PANTHER" id="PTHR12411">
    <property type="entry name" value="CYSTEINE PROTEASE FAMILY C1-RELATED"/>
    <property type="match status" value="1"/>
</dbReference>
<dbReference type="GO" id="GO:0004197">
    <property type="term" value="F:cysteine-type endopeptidase activity"/>
    <property type="evidence" value="ECO:0007669"/>
    <property type="project" value="InterPro"/>
</dbReference>
<proteinExistence type="inferred from homology"/>
<dbReference type="InterPro" id="IPR039417">
    <property type="entry name" value="Peptidase_C1A_papain-like"/>
</dbReference>
<evidence type="ECO:0000256" key="9">
    <source>
        <dbReference type="SAM" id="Coils"/>
    </source>
</evidence>
<dbReference type="InterPro" id="IPR038765">
    <property type="entry name" value="Papain-like_cys_pep_sf"/>
</dbReference>
<keyword evidence="2" id="KW-0645">Protease</keyword>
<evidence type="ECO:0000256" key="6">
    <source>
        <dbReference type="ARBA" id="ARBA00023145"/>
    </source>
</evidence>
<dbReference type="Pfam" id="PF12131">
    <property type="entry name" value="DUF3586"/>
    <property type="match status" value="1"/>
</dbReference>
<evidence type="ECO:0000259" key="12">
    <source>
        <dbReference type="SMART" id="SM00848"/>
    </source>
</evidence>
<evidence type="ECO:0000256" key="8">
    <source>
        <dbReference type="ARBA" id="ARBA00023180"/>
    </source>
</evidence>
<keyword evidence="14" id="KW-1185">Reference proteome</keyword>
<evidence type="ECO:0000256" key="3">
    <source>
        <dbReference type="ARBA" id="ARBA00022729"/>
    </source>
</evidence>
<evidence type="ECO:0000313" key="13">
    <source>
        <dbReference type="EMBL" id="KAG5485810.1"/>
    </source>
</evidence>
<evidence type="ECO:0000259" key="11">
    <source>
        <dbReference type="SMART" id="SM00645"/>
    </source>
</evidence>
<feature type="chain" id="PRO_5032532109" description="Cysteine protease" evidence="10">
    <location>
        <begin position="28"/>
        <end position="444"/>
    </location>
</feature>
<evidence type="ECO:0000256" key="7">
    <source>
        <dbReference type="ARBA" id="ARBA00023157"/>
    </source>
</evidence>
<dbReference type="GeneID" id="92517118"/>
<sequence>MTIWRAFLCVLAAVCVLLATAGTPARGIDVGTPAAVLFEEFKETYQRVYGTLEEELQRLENFKHNLEVMKEHQARNPHATFGITKFFDLSEEEFSARYLNGAAYFTKAKQFASQHYRKAPVDLSTMPAEKDWRKVGAVTPVKDQGACGSCWAFSAIGNIESQWHLAGNTLVSLSEQQLVSCDDMDSGCNGGLMLQAFEWLQKKANGGVYTEDSYPYSSGNGEVPDCSESGDLVVGAVINGYLTIGSDEEAMASWLSRNGPISVAIDATSFMSYKKGVLTECVGQRLNHGVLLVGYSMIGQVPYWVIKNSWGQNWGEGGYVRVKMWTNQCLLTNYPVSVVVSSSATPASDPVNTPTQIPSAVVVEEIMCTDFFCRENCSKSVIPTNKCYPTKTGGSVWLQCGLDDVIRRDYMTSNCTGTPTLSLVPDGSCLLKAPGSTKSTCRFT</sequence>
<feature type="domain" description="Peptidase C1A papain C-terminal" evidence="11">
    <location>
        <begin position="126"/>
        <end position="339"/>
    </location>
</feature>
<dbReference type="OrthoDB" id="264239at2759"/>
<keyword evidence="6" id="KW-0865">Zymogen</keyword>
<keyword evidence="7" id="KW-1015">Disulfide bond</keyword>
<dbReference type="InterPro" id="IPR025660">
    <property type="entry name" value="Pept_his_AS"/>
</dbReference>
<feature type="signal peptide" evidence="10">
    <location>
        <begin position="1"/>
        <end position="27"/>
    </location>
</feature>
<dbReference type="Pfam" id="PF00112">
    <property type="entry name" value="Peptidase_C1"/>
    <property type="match status" value="1"/>
</dbReference>
<feature type="domain" description="Cathepsin propeptide inhibitor" evidence="12">
    <location>
        <begin position="38"/>
        <end position="94"/>
    </location>
</feature>
<comment type="similarity">
    <text evidence="1">Belongs to the peptidase C1 family.</text>
</comment>
<dbReference type="SMART" id="SM00848">
    <property type="entry name" value="Inhibitor_I29"/>
    <property type="match status" value="1"/>
</dbReference>
<feature type="coiled-coil region" evidence="9">
    <location>
        <begin position="42"/>
        <end position="72"/>
    </location>
</feature>
<dbReference type="EMBL" id="JAFEUZ010000008">
    <property type="protein sequence ID" value="KAG5485810.1"/>
    <property type="molecule type" value="Genomic_DNA"/>
</dbReference>
<dbReference type="Pfam" id="PF08246">
    <property type="entry name" value="Inhibitor_I29"/>
    <property type="match status" value="1"/>
</dbReference>
<dbReference type="Gene3D" id="3.90.70.10">
    <property type="entry name" value="Cysteine proteinases"/>
    <property type="match status" value="1"/>
</dbReference>
<dbReference type="PROSITE" id="PS00139">
    <property type="entry name" value="THIOL_PROTEASE_CYS"/>
    <property type="match status" value="1"/>
</dbReference>
<reference evidence="14" key="1">
    <citation type="journal article" date="2021" name="Microbiol. Resour. Announc.">
        <title>LGAAP: Leishmaniinae Genome Assembly and Annotation Pipeline.</title>
        <authorList>
            <person name="Almutairi H."/>
            <person name="Urbaniak M.D."/>
            <person name="Bates M.D."/>
            <person name="Jariyapan N."/>
            <person name="Kwakye-Nuako G."/>
            <person name="Thomaz-Soccol V."/>
            <person name="Al-Salem W.S."/>
            <person name="Dillon R.J."/>
            <person name="Bates P.A."/>
            <person name="Gatherer D."/>
        </authorList>
    </citation>
    <scope>NUCLEOTIDE SEQUENCE [LARGE SCALE GENOMIC DNA]</scope>
</reference>
<dbReference type="SMART" id="SM00645">
    <property type="entry name" value="Pept_C1"/>
    <property type="match status" value="1"/>
</dbReference>
<name>A0A836KWU2_9TRYP</name>
<gene>
    <name evidence="13" type="ORF">LSCM1_07223</name>
</gene>
<protein>
    <recommendedName>
        <fullName evidence="15">Cysteine protease</fullName>
    </recommendedName>
</protein>
<dbReference type="PROSITE" id="PS00640">
    <property type="entry name" value="THIOL_PROTEASE_ASN"/>
    <property type="match status" value="1"/>
</dbReference>
<evidence type="ECO:0000313" key="14">
    <source>
        <dbReference type="Proteomes" id="UP000673552"/>
    </source>
</evidence>
<evidence type="ECO:0000256" key="5">
    <source>
        <dbReference type="ARBA" id="ARBA00022807"/>
    </source>
</evidence>
<dbReference type="AlphaFoldDB" id="A0A836KWU2"/>
<dbReference type="FunFam" id="3.90.70.10:FF:000138">
    <property type="entry name" value="Cruzipain"/>
    <property type="match status" value="1"/>
</dbReference>
<dbReference type="InterPro" id="IPR000169">
    <property type="entry name" value="Pept_cys_AS"/>
</dbReference>
<dbReference type="PRINTS" id="PR00705">
    <property type="entry name" value="PAPAIN"/>
</dbReference>
<dbReference type="InterPro" id="IPR000668">
    <property type="entry name" value="Peptidase_C1A_C"/>
</dbReference>
<organism evidence="13 14">
    <name type="scientific">Leishmania martiniquensis</name>
    <dbReference type="NCBI Taxonomy" id="1580590"/>
    <lineage>
        <taxon>Eukaryota</taxon>
        <taxon>Discoba</taxon>
        <taxon>Euglenozoa</taxon>
        <taxon>Kinetoplastea</taxon>
        <taxon>Metakinetoplastina</taxon>
        <taxon>Trypanosomatida</taxon>
        <taxon>Trypanosomatidae</taxon>
        <taxon>Leishmaniinae</taxon>
        <taxon>Leishmania</taxon>
    </lineage>
</organism>
<keyword evidence="9" id="KW-0175">Coiled coil</keyword>
<evidence type="ECO:0000256" key="10">
    <source>
        <dbReference type="SAM" id="SignalP"/>
    </source>
</evidence>
<dbReference type="KEGG" id="lmat:92517118"/>
<keyword evidence="4" id="KW-0378">Hydrolase</keyword>
<dbReference type="Proteomes" id="UP000673552">
    <property type="component" value="Unassembled WGS sequence"/>
</dbReference>
<keyword evidence="3 10" id="KW-0732">Signal</keyword>
<dbReference type="InterPro" id="IPR025661">
    <property type="entry name" value="Pept_asp_AS"/>
</dbReference>
<dbReference type="GO" id="GO:0006508">
    <property type="term" value="P:proteolysis"/>
    <property type="evidence" value="ECO:0007669"/>
    <property type="project" value="UniProtKB-KW"/>
</dbReference>
<dbReference type="InterPro" id="IPR013201">
    <property type="entry name" value="Prot_inhib_I29"/>
</dbReference>
<keyword evidence="8" id="KW-0325">Glycoprotein</keyword>
<comment type="caution">
    <text evidence="13">The sequence shown here is derived from an EMBL/GenBank/DDBJ whole genome shotgun (WGS) entry which is preliminary data.</text>
</comment>
<evidence type="ECO:0000256" key="4">
    <source>
        <dbReference type="ARBA" id="ARBA00022801"/>
    </source>
</evidence>
<dbReference type="Gene3D" id="1.10.287.2250">
    <property type="match status" value="1"/>
</dbReference>
<dbReference type="SUPFAM" id="SSF54001">
    <property type="entry name" value="Cysteine proteinases"/>
    <property type="match status" value="1"/>
</dbReference>